<accession>A0ABS3JG18</accession>
<dbReference type="EMBL" id="JAFMYW010000002">
    <property type="protein sequence ID" value="MBO0948933.1"/>
    <property type="molecule type" value="Genomic_DNA"/>
</dbReference>
<name>A0ABS3JG18_9BACT</name>
<reference evidence="1 2" key="1">
    <citation type="submission" date="2021-03" db="EMBL/GenBank/DDBJ databases">
        <title>Fibrella sp. HMF5405 genome sequencing and assembly.</title>
        <authorList>
            <person name="Kang H."/>
            <person name="Kim H."/>
            <person name="Bae S."/>
            <person name="Joh K."/>
        </authorList>
    </citation>
    <scope>NUCLEOTIDE SEQUENCE [LARGE SCALE GENOMIC DNA]</scope>
    <source>
        <strain evidence="1 2">HMF5405</strain>
    </source>
</reference>
<protein>
    <submittedName>
        <fullName evidence="1">Uncharacterized protein</fullName>
    </submittedName>
</protein>
<comment type="caution">
    <text evidence="1">The sequence shown here is derived from an EMBL/GenBank/DDBJ whole genome shotgun (WGS) entry which is preliminary data.</text>
</comment>
<proteinExistence type="predicted"/>
<dbReference type="RefSeq" id="WP_207328876.1">
    <property type="nucleotide sequence ID" value="NZ_JAFMYW010000002.1"/>
</dbReference>
<evidence type="ECO:0000313" key="2">
    <source>
        <dbReference type="Proteomes" id="UP000664628"/>
    </source>
</evidence>
<gene>
    <name evidence="1" type="ORF">J2I46_10095</name>
</gene>
<evidence type="ECO:0000313" key="1">
    <source>
        <dbReference type="EMBL" id="MBO0948933.1"/>
    </source>
</evidence>
<organism evidence="1 2">
    <name type="scientific">Fibrella forsythiae</name>
    <dbReference type="NCBI Taxonomy" id="2817061"/>
    <lineage>
        <taxon>Bacteria</taxon>
        <taxon>Pseudomonadati</taxon>
        <taxon>Bacteroidota</taxon>
        <taxon>Cytophagia</taxon>
        <taxon>Cytophagales</taxon>
        <taxon>Spirosomataceae</taxon>
        <taxon>Fibrella</taxon>
    </lineage>
</organism>
<sequence>MYMTKYLLPLSFALITGLCGFEKSTITVSKDFSDRQVKRAERQATRRFGTPVRIQVLGRNEKNEITNLEFFRYTPDGRKGGGCSSDKFGVLVVTPNGCRIADVGHETDSAMLGK</sequence>
<dbReference type="Proteomes" id="UP000664628">
    <property type="component" value="Unassembled WGS sequence"/>
</dbReference>
<keyword evidence="2" id="KW-1185">Reference proteome</keyword>